<comment type="caution">
    <text evidence="1">The sequence shown here is derived from an EMBL/GenBank/DDBJ whole genome shotgun (WGS) entry which is preliminary data.</text>
</comment>
<evidence type="ECO:0000313" key="2">
    <source>
        <dbReference type="Proteomes" id="UP000640274"/>
    </source>
</evidence>
<proteinExistence type="predicted"/>
<keyword evidence="2" id="KW-1185">Reference proteome</keyword>
<dbReference type="Gene3D" id="1.10.10.10">
    <property type="entry name" value="Winged helix-like DNA-binding domain superfamily/Winged helix DNA-binding domain"/>
    <property type="match status" value="1"/>
</dbReference>
<dbReference type="RefSeq" id="WP_199018456.1">
    <property type="nucleotide sequence ID" value="NZ_JAELUP010000014.1"/>
</dbReference>
<evidence type="ECO:0000313" key="1">
    <source>
        <dbReference type="EMBL" id="MBJ6360901.1"/>
    </source>
</evidence>
<gene>
    <name evidence="1" type="ORF">JFN88_06160</name>
</gene>
<protein>
    <recommendedName>
        <fullName evidence="3">LexA repressor DNA-binding domain-containing protein</fullName>
    </recommendedName>
</protein>
<name>A0A934IX43_9BACL</name>
<organism evidence="1 2">
    <name type="scientific">Paenibacillus roseus</name>
    <dbReference type="NCBI Taxonomy" id="2798579"/>
    <lineage>
        <taxon>Bacteria</taxon>
        <taxon>Bacillati</taxon>
        <taxon>Bacillota</taxon>
        <taxon>Bacilli</taxon>
        <taxon>Bacillales</taxon>
        <taxon>Paenibacillaceae</taxon>
        <taxon>Paenibacillus</taxon>
    </lineage>
</organism>
<accession>A0A934IX43</accession>
<dbReference type="InterPro" id="IPR036388">
    <property type="entry name" value="WH-like_DNA-bd_sf"/>
</dbReference>
<evidence type="ECO:0008006" key="3">
    <source>
        <dbReference type="Google" id="ProtNLM"/>
    </source>
</evidence>
<dbReference type="EMBL" id="JAELUP010000014">
    <property type="protein sequence ID" value="MBJ6360901.1"/>
    <property type="molecule type" value="Genomic_DNA"/>
</dbReference>
<sequence>MLSDLERKVLRICYNYSVANRRPPTIRELCIKTGKPIGRINFILHQLTTKQFIEWKPERHGELRVIQAWEFSWN</sequence>
<reference evidence="1" key="1">
    <citation type="submission" date="2020-12" db="EMBL/GenBank/DDBJ databases">
        <authorList>
            <person name="Huq M.A."/>
        </authorList>
    </citation>
    <scope>NUCLEOTIDE SEQUENCE</scope>
    <source>
        <strain evidence="1">MAHUQ-46</strain>
    </source>
</reference>
<dbReference type="AlphaFoldDB" id="A0A934IX43"/>
<dbReference type="Proteomes" id="UP000640274">
    <property type="component" value="Unassembled WGS sequence"/>
</dbReference>